<evidence type="ECO:0000256" key="2">
    <source>
        <dbReference type="ARBA" id="ARBA00007399"/>
    </source>
</evidence>
<accession>A0A250DEG6</accession>
<evidence type="ECO:0000313" key="11">
    <source>
        <dbReference type="Proteomes" id="UP000217154"/>
    </source>
</evidence>
<dbReference type="FunFam" id="2.60.40.10:FF:000458">
    <property type="entry name" value="Molecular chaperone FimC"/>
    <property type="match status" value="1"/>
</dbReference>
<dbReference type="SUPFAM" id="SSF49584">
    <property type="entry name" value="Periplasmic chaperone C-domain"/>
    <property type="match status" value="1"/>
</dbReference>
<evidence type="ECO:0000256" key="7">
    <source>
        <dbReference type="SAM" id="SignalP"/>
    </source>
</evidence>
<keyword evidence="5" id="KW-0574">Periplasm</keyword>
<dbReference type="SUPFAM" id="SSF49354">
    <property type="entry name" value="PapD-like"/>
    <property type="match status" value="1"/>
</dbReference>
<sequence>MFSKNRFRWTLAVLLALGLPWPAGAGITLSGTRVILGEKDREASIPVKNTSTSPYVVQTWIDAGEGQNKTPLLVTPPLSRLDPGMENILRIMRVAGDLPADRESVFWLNVKEIPERSKEENVLQIAVRSRIKLFYRPARLAGKPEESRAQLQWVVSPGPEGRGAVLRVANPSAYHVTFTALDINDGQQKINADMVPPFGEASYPLTAVKTPEAIRVSFTTLNDYGGETPGEQVRVPQGTTPVAVKAELLSAPAASADGSKQ</sequence>
<organism evidence="10 11">
    <name type="scientific">Variovorax boronicumulans</name>
    <dbReference type="NCBI Taxonomy" id="436515"/>
    <lineage>
        <taxon>Bacteria</taxon>
        <taxon>Pseudomonadati</taxon>
        <taxon>Pseudomonadota</taxon>
        <taxon>Betaproteobacteria</taxon>
        <taxon>Burkholderiales</taxon>
        <taxon>Comamonadaceae</taxon>
        <taxon>Variovorax</taxon>
    </lineage>
</organism>
<dbReference type="GO" id="GO:0030288">
    <property type="term" value="C:outer membrane-bounded periplasmic space"/>
    <property type="evidence" value="ECO:0007669"/>
    <property type="project" value="InterPro"/>
</dbReference>
<dbReference type="RefSeq" id="WP_095743455.1">
    <property type="nucleotide sequence ID" value="NZ_CP023284.1"/>
</dbReference>
<dbReference type="PRINTS" id="PR00969">
    <property type="entry name" value="CHAPERONPILI"/>
</dbReference>
<proteinExistence type="inferred from homology"/>
<dbReference type="KEGG" id="vbo:CKY39_03435"/>
<evidence type="ECO:0000256" key="1">
    <source>
        <dbReference type="ARBA" id="ARBA00004418"/>
    </source>
</evidence>
<dbReference type="InterPro" id="IPR008962">
    <property type="entry name" value="PapD-like_sf"/>
</dbReference>
<keyword evidence="4 7" id="KW-0732">Signal</keyword>
<evidence type="ECO:0000256" key="3">
    <source>
        <dbReference type="ARBA" id="ARBA00022558"/>
    </source>
</evidence>
<name>A0A250DEG6_9BURK</name>
<dbReference type="Pfam" id="PF00345">
    <property type="entry name" value="PapD_N"/>
    <property type="match status" value="1"/>
</dbReference>
<comment type="similarity">
    <text evidence="2">Belongs to the periplasmic pilus chaperone family.</text>
</comment>
<evidence type="ECO:0000259" key="9">
    <source>
        <dbReference type="Pfam" id="PF02753"/>
    </source>
</evidence>
<dbReference type="InterPro" id="IPR050643">
    <property type="entry name" value="Periplasmic_pilus_chap"/>
</dbReference>
<evidence type="ECO:0000256" key="5">
    <source>
        <dbReference type="ARBA" id="ARBA00022764"/>
    </source>
</evidence>
<evidence type="ECO:0000313" key="10">
    <source>
        <dbReference type="EMBL" id="ATA52373.1"/>
    </source>
</evidence>
<evidence type="ECO:0000259" key="8">
    <source>
        <dbReference type="Pfam" id="PF00345"/>
    </source>
</evidence>
<dbReference type="InterPro" id="IPR016148">
    <property type="entry name" value="Pili_assmbl_chaperone_C"/>
</dbReference>
<evidence type="ECO:0000256" key="6">
    <source>
        <dbReference type="ARBA" id="ARBA00023186"/>
    </source>
</evidence>
<keyword evidence="6" id="KW-0143">Chaperone</keyword>
<dbReference type="AlphaFoldDB" id="A0A250DEG6"/>
<feature type="signal peptide" evidence="7">
    <location>
        <begin position="1"/>
        <end position="25"/>
    </location>
</feature>
<feature type="domain" description="Pili assembly chaperone N-terminal" evidence="8">
    <location>
        <begin position="26"/>
        <end position="140"/>
    </location>
</feature>
<comment type="subcellular location">
    <subcellularLocation>
        <location evidence="1">Periplasm</location>
    </subcellularLocation>
</comment>
<dbReference type="Pfam" id="PF02753">
    <property type="entry name" value="PapD_C"/>
    <property type="match status" value="1"/>
</dbReference>
<dbReference type="PANTHER" id="PTHR30251:SF2">
    <property type="entry name" value="FIMBRIAL CHAPERONE YADV-RELATED"/>
    <property type="match status" value="1"/>
</dbReference>
<reference evidence="10 11" key="1">
    <citation type="submission" date="2017-09" db="EMBL/GenBank/DDBJ databases">
        <title>The diverse metabolic capabilities of V. boronicumulans make it an excellent choice for continued studies on novel biodegradation.</title>
        <authorList>
            <person name="Sun S."/>
        </authorList>
    </citation>
    <scope>NUCLEOTIDE SEQUENCE [LARGE SCALE GENOMIC DNA]</scope>
    <source>
        <strain evidence="10 11">J1</strain>
    </source>
</reference>
<gene>
    <name evidence="10" type="ORF">CKY39_03435</name>
</gene>
<dbReference type="GO" id="GO:0071555">
    <property type="term" value="P:cell wall organization"/>
    <property type="evidence" value="ECO:0007669"/>
    <property type="project" value="InterPro"/>
</dbReference>
<dbReference type="InterPro" id="IPR036316">
    <property type="entry name" value="Pili_assmbl_chap_C_dom_sf"/>
</dbReference>
<dbReference type="Proteomes" id="UP000217154">
    <property type="component" value="Chromosome"/>
</dbReference>
<evidence type="ECO:0000256" key="4">
    <source>
        <dbReference type="ARBA" id="ARBA00022729"/>
    </source>
</evidence>
<dbReference type="EMBL" id="CP023284">
    <property type="protein sequence ID" value="ATA52373.1"/>
    <property type="molecule type" value="Genomic_DNA"/>
</dbReference>
<dbReference type="InterPro" id="IPR001829">
    <property type="entry name" value="Pili_assmbl_chaperone_bac"/>
</dbReference>
<dbReference type="InterPro" id="IPR016147">
    <property type="entry name" value="Pili_assmbl_chaperone_N"/>
</dbReference>
<dbReference type="Gene3D" id="2.60.40.10">
    <property type="entry name" value="Immunoglobulins"/>
    <property type="match status" value="2"/>
</dbReference>
<feature type="domain" description="Pili assembly chaperone C-terminal" evidence="9">
    <location>
        <begin position="168"/>
        <end position="228"/>
    </location>
</feature>
<protein>
    <submittedName>
        <fullName evidence="10">P pilus assembly chaperone PapD</fullName>
    </submittedName>
</protein>
<dbReference type="InterPro" id="IPR013783">
    <property type="entry name" value="Ig-like_fold"/>
</dbReference>
<keyword evidence="3" id="KW-1029">Fimbrium biogenesis</keyword>
<feature type="chain" id="PRO_5012173893" evidence="7">
    <location>
        <begin position="26"/>
        <end position="261"/>
    </location>
</feature>
<dbReference type="PANTHER" id="PTHR30251">
    <property type="entry name" value="PILUS ASSEMBLY CHAPERONE"/>
    <property type="match status" value="1"/>
</dbReference>